<dbReference type="SMART" id="SM00895">
    <property type="entry name" value="FCD"/>
    <property type="match status" value="1"/>
</dbReference>
<dbReference type="InterPro" id="IPR036388">
    <property type="entry name" value="WH-like_DNA-bd_sf"/>
</dbReference>
<dbReference type="CDD" id="cd07377">
    <property type="entry name" value="WHTH_GntR"/>
    <property type="match status" value="1"/>
</dbReference>
<dbReference type="RefSeq" id="WP_371438748.1">
    <property type="nucleotide sequence ID" value="NZ_JBHSRS010000084.1"/>
</dbReference>
<dbReference type="Gene3D" id="1.10.10.10">
    <property type="entry name" value="Winged helix-like DNA-binding domain superfamily/Winged helix DNA-binding domain"/>
    <property type="match status" value="1"/>
</dbReference>
<dbReference type="InterPro" id="IPR000524">
    <property type="entry name" value="Tscrpt_reg_HTH_GntR"/>
</dbReference>
<dbReference type="InterPro" id="IPR011711">
    <property type="entry name" value="GntR_C"/>
</dbReference>
<evidence type="ECO:0000256" key="2">
    <source>
        <dbReference type="ARBA" id="ARBA00023125"/>
    </source>
</evidence>
<keyword evidence="6" id="KW-1185">Reference proteome</keyword>
<organism evidence="5 6">
    <name type="scientific">Polaromonas aquatica</name>
    <dbReference type="NCBI Taxonomy" id="332657"/>
    <lineage>
        <taxon>Bacteria</taxon>
        <taxon>Pseudomonadati</taxon>
        <taxon>Pseudomonadota</taxon>
        <taxon>Betaproteobacteria</taxon>
        <taxon>Burkholderiales</taxon>
        <taxon>Comamonadaceae</taxon>
        <taxon>Polaromonas</taxon>
    </lineage>
</organism>
<dbReference type="InterPro" id="IPR008920">
    <property type="entry name" value="TF_FadR/GntR_C"/>
</dbReference>
<dbReference type="SUPFAM" id="SSF46785">
    <property type="entry name" value="Winged helix' DNA-binding domain"/>
    <property type="match status" value="1"/>
</dbReference>
<dbReference type="PROSITE" id="PS50949">
    <property type="entry name" value="HTH_GNTR"/>
    <property type="match status" value="1"/>
</dbReference>
<evidence type="ECO:0000259" key="4">
    <source>
        <dbReference type="PROSITE" id="PS50949"/>
    </source>
</evidence>
<dbReference type="SMART" id="SM00345">
    <property type="entry name" value="HTH_GNTR"/>
    <property type="match status" value="1"/>
</dbReference>
<sequence>MTTTRESLVPFYKPVTLRDGPSGSVADYVLSEIARRIVDGEYRPGQRLVEAELTQDLGVSRSSVREALRRLEINRFIRIEPNRGATVATPNRDEIVAQFRIREVISGLGARGAAERVHLQGNKAIMQTLLDEIEEQRSRDSEGNHRRENGRFHRAINEMSGIADIGELLDQSNFPILHTIYFRDLSHAHWERNMSDHLDIARAVFNGDPTAADHFAKQHMHRMVDIAVAIAARLQEESKATAATRRSQAR</sequence>
<dbReference type="Proteomes" id="UP001596270">
    <property type="component" value="Unassembled WGS sequence"/>
</dbReference>
<evidence type="ECO:0000256" key="3">
    <source>
        <dbReference type="ARBA" id="ARBA00023163"/>
    </source>
</evidence>
<dbReference type="SUPFAM" id="SSF48008">
    <property type="entry name" value="GntR ligand-binding domain-like"/>
    <property type="match status" value="1"/>
</dbReference>
<evidence type="ECO:0000313" key="6">
    <source>
        <dbReference type="Proteomes" id="UP001596270"/>
    </source>
</evidence>
<evidence type="ECO:0000313" key="5">
    <source>
        <dbReference type="EMBL" id="MFC6284491.1"/>
    </source>
</evidence>
<dbReference type="PANTHER" id="PTHR43537">
    <property type="entry name" value="TRANSCRIPTIONAL REGULATOR, GNTR FAMILY"/>
    <property type="match status" value="1"/>
</dbReference>
<accession>A0ABW1U3N8</accession>
<keyword evidence="3" id="KW-0804">Transcription</keyword>
<name>A0ABW1U3N8_9BURK</name>
<dbReference type="EMBL" id="JBHSRS010000084">
    <property type="protein sequence ID" value="MFC6284491.1"/>
    <property type="molecule type" value="Genomic_DNA"/>
</dbReference>
<dbReference type="Pfam" id="PF00392">
    <property type="entry name" value="GntR"/>
    <property type="match status" value="1"/>
</dbReference>
<dbReference type="InterPro" id="IPR036390">
    <property type="entry name" value="WH_DNA-bd_sf"/>
</dbReference>
<dbReference type="Gene3D" id="1.20.120.530">
    <property type="entry name" value="GntR ligand-binding domain-like"/>
    <property type="match status" value="1"/>
</dbReference>
<feature type="domain" description="HTH gntR-type" evidence="4">
    <location>
        <begin position="23"/>
        <end position="90"/>
    </location>
</feature>
<keyword evidence="1" id="KW-0805">Transcription regulation</keyword>
<proteinExistence type="predicted"/>
<comment type="caution">
    <text evidence="5">The sequence shown here is derived from an EMBL/GenBank/DDBJ whole genome shotgun (WGS) entry which is preliminary data.</text>
</comment>
<dbReference type="Pfam" id="PF07729">
    <property type="entry name" value="FCD"/>
    <property type="match status" value="1"/>
</dbReference>
<gene>
    <name evidence="5" type="ORF">ACFQND_24975</name>
</gene>
<keyword evidence="2" id="KW-0238">DNA-binding</keyword>
<dbReference type="PANTHER" id="PTHR43537:SF24">
    <property type="entry name" value="GLUCONATE OPERON TRANSCRIPTIONAL REPRESSOR"/>
    <property type="match status" value="1"/>
</dbReference>
<evidence type="ECO:0000256" key="1">
    <source>
        <dbReference type="ARBA" id="ARBA00023015"/>
    </source>
</evidence>
<reference evidence="6" key="1">
    <citation type="journal article" date="2019" name="Int. J. Syst. Evol. Microbiol.">
        <title>The Global Catalogue of Microorganisms (GCM) 10K type strain sequencing project: providing services to taxonomists for standard genome sequencing and annotation.</title>
        <authorList>
            <consortium name="The Broad Institute Genomics Platform"/>
            <consortium name="The Broad Institute Genome Sequencing Center for Infectious Disease"/>
            <person name="Wu L."/>
            <person name="Ma J."/>
        </authorList>
    </citation>
    <scope>NUCLEOTIDE SEQUENCE [LARGE SCALE GENOMIC DNA]</scope>
    <source>
        <strain evidence="6">CCUG 39402</strain>
    </source>
</reference>
<protein>
    <submittedName>
        <fullName evidence="5">GntR family transcriptional regulator</fullName>
    </submittedName>
</protein>